<protein>
    <recommendedName>
        <fullName evidence="17">Protein krueppel</fullName>
    </recommendedName>
</protein>
<evidence type="ECO:0008006" key="17">
    <source>
        <dbReference type="Google" id="ProtNLM"/>
    </source>
</evidence>
<dbReference type="Gene3D" id="3.30.160.60">
    <property type="entry name" value="Classic Zinc Finger"/>
    <property type="match status" value="3"/>
</dbReference>
<dbReference type="InterPro" id="IPR036236">
    <property type="entry name" value="Znf_C2H2_sf"/>
</dbReference>
<keyword evidence="8" id="KW-0804">Transcription</keyword>
<evidence type="ECO:0000256" key="2">
    <source>
        <dbReference type="ARBA" id="ARBA00022723"/>
    </source>
</evidence>
<keyword evidence="2 11" id="KW-0479">Metal-binding</keyword>
<dbReference type="FunFam" id="3.30.160.60:FF:001182">
    <property type="entry name" value="Zinc finger, C2H2 type"/>
    <property type="match status" value="1"/>
</dbReference>
<organism evidence="15 16">
    <name type="scientific">Stomoxys calcitrans</name>
    <name type="common">Stable fly</name>
    <name type="synonym">Conops calcitrans</name>
    <dbReference type="NCBI Taxonomy" id="35570"/>
    <lineage>
        <taxon>Eukaryota</taxon>
        <taxon>Metazoa</taxon>
        <taxon>Ecdysozoa</taxon>
        <taxon>Arthropoda</taxon>
        <taxon>Hexapoda</taxon>
        <taxon>Insecta</taxon>
        <taxon>Pterygota</taxon>
        <taxon>Neoptera</taxon>
        <taxon>Endopterygota</taxon>
        <taxon>Diptera</taxon>
        <taxon>Brachycera</taxon>
        <taxon>Muscomorpha</taxon>
        <taxon>Muscoidea</taxon>
        <taxon>Muscidae</taxon>
        <taxon>Stomoxys</taxon>
    </lineage>
</organism>
<feature type="binding site" evidence="11">
    <location>
        <position position="13"/>
    </location>
    <ligand>
        <name>Zn(2+)</name>
        <dbReference type="ChEBI" id="CHEBI:29105"/>
    </ligand>
</feature>
<dbReference type="GO" id="GO:0010468">
    <property type="term" value="P:regulation of gene expression"/>
    <property type="evidence" value="ECO:0007669"/>
    <property type="project" value="TreeGrafter"/>
</dbReference>
<dbReference type="SMART" id="SM00355">
    <property type="entry name" value="ZnF_C2H2"/>
    <property type="match status" value="5"/>
</dbReference>
<dbReference type="GO" id="GO:0003677">
    <property type="term" value="F:DNA binding"/>
    <property type="evidence" value="ECO:0007669"/>
    <property type="project" value="UniProtKB-KW"/>
</dbReference>
<feature type="binding site" evidence="11">
    <location>
        <position position="60"/>
    </location>
    <ligand>
        <name>Zn(2+)</name>
        <dbReference type="ChEBI" id="CHEBI:29105"/>
    </ligand>
</feature>
<feature type="binding site" evidence="11">
    <location>
        <position position="63"/>
    </location>
    <ligand>
        <name>Zn(2+)</name>
        <dbReference type="ChEBI" id="CHEBI:29105"/>
    </ligand>
</feature>
<dbReference type="Gene3D" id="3.40.1800.20">
    <property type="match status" value="1"/>
</dbReference>
<evidence type="ECO:0000256" key="9">
    <source>
        <dbReference type="ARBA" id="ARBA00023242"/>
    </source>
</evidence>
<feature type="binding site" evidence="11">
    <location>
        <position position="10"/>
    </location>
    <ligand>
        <name>Zn(2+)</name>
        <dbReference type="ChEBI" id="CHEBI:29105"/>
    </ligand>
</feature>
<dbReference type="SMART" id="SM00868">
    <property type="entry name" value="zf-AD"/>
    <property type="match status" value="1"/>
</dbReference>
<feature type="region of interest" description="Disordered" evidence="12">
    <location>
        <begin position="220"/>
        <end position="248"/>
    </location>
</feature>
<evidence type="ECO:0000259" key="14">
    <source>
        <dbReference type="PROSITE" id="PS51915"/>
    </source>
</evidence>
<feature type="domain" description="C2H2-type" evidence="13">
    <location>
        <begin position="319"/>
        <end position="346"/>
    </location>
</feature>
<sequence length="504" mass="57955">MKGEVSARACRICLTQNKKLRSLYKAADEDDEPPREMLLKIAGIAVEDMDKHEMLPKSICKNCEMTLSMAFEFREKALHSHQLIVTYMQDLKIPYPDVEEGNTLPDTEAQSHIVLTAELSKSQLNNTSLKVENTAKADHEVHIINAAEALDDNTIDMHLHELILPVKGETNDDEEYDEQNIEDLSPGPVYEDVEASTIEQHRHYDEVIGSMETVEAVQEMEENLLSSDERDNEPNEDMKQEEEEEDNSVQYIEGEEMPKSLAHSPATEGQSKNLKQNVESNVEIDIDLNSPQLDLKTLARRNRGCKQIPSKDPNKLLGYMCDICGNVYTKRGRMMEHRQRHDKEKRFECELCDMKFHMRELLRKHMYSHSGGKPLKCDYCSRTFYYQSVLKAHELVHKGIKPYVCDICDKAFSYGHSLKKHRLIHTEVKLYRCYYCKKDFRLQHHMKQHELTKSHKKAVQLADGAVAAAETAAALHQEEGQSQDTTDDVVVEEEEEGEDEEETV</sequence>
<name>A0A1I8Q676_STOCA</name>
<feature type="domain" description="C2H2-type" evidence="13">
    <location>
        <begin position="375"/>
        <end position="402"/>
    </location>
</feature>
<keyword evidence="16" id="KW-1185">Reference proteome</keyword>
<dbReference type="VEuPathDB" id="VectorBase:SCAU014274"/>
<dbReference type="PANTHER" id="PTHR16515:SF49">
    <property type="entry name" value="GASTRULA ZINC FINGER PROTEIN XLCGF49.1-LIKE-RELATED"/>
    <property type="match status" value="1"/>
</dbReference>
<proteinExistence type="predicted"/>
<dbReference type="FunFam" id="3.30.160.60:FF:000325">
    <property type="entry name" value="ZFP90 zinc finger protein"/>
    <property type="match status" value="1"/>
</dbReference>
<dbReference type="PANTHER" id="PTHR16515">
    <property type="entry name" value="PR DOMAIN ZINC FINGER PROTEIN"/>
    <property type="match status" value="1"/>
</dbReference>
<dbReference type="Pfam" id="PF07776">
    <property type="entry name" value="zf-AD"/>
    <property type="match status" value="1"/>
</dbReference>
<evidence type="ECO:0000313" key="15">
    <source>
        <dbReference type="EnsemblMetazoa" id="SCAU014274-PA"/>
    </source>
</evidence>
<dbReference type="EnsemblMetazoa" id="SCAU014274-RA">
    <property type="protein sequence ID" value="SCAU014274-PA"/>
    <property type="gene ID" value="SCAU014274"/>
</dbReference>
<dbReference type="Proteomes" id="UP000095300">
    <property type="component" value="Unassembled WGS sequence"/>
</dbReference>
<dbReference type="KEGG" id="scac:106081781"/>
<keyword evidence="5 11" id="KW-0862">Zinc</keyword>
<feature type="domain" description="ZAD" evidence="14">
    <location>
        <begin position="8"/>
        <end position="87"/>
    </location>
</feature>
<dbReference type="SUPFAM" id="SSF57716">
    <property type="entry name" value="Glucocorticoid receptor-like (DNA-binding domain)"/>
    <property type="match status" value="1"/>
</dbReference>
<evidence type="ECO:0000256" key="3">
    <source>
        <dbReference type="ARBA" id="ARBA00022737"/>
    </source>
</evidence>
<dbReference type="GO" id="GO:0008270">
    <property type="term" value="F:zinc ion binding"/>
    <property type="evidence" value="ECO:0007669"/>
    <property type="project" value="UniProtKB-UniRule"/>
</dbReference>
<keyword evidence="6" id="KW-0805">Transcription regulation</keyword>
<dbReference type="AlphaFoldDB" id="A0A1I8Q676"/>
<keyword evidence="3" id="KW-0677">Repeat</keyword>
<dbReference type="GO" id="GO:0005634">
    <property type="term" value="C:nucleus"/>
    <property type="evidence" value="ECO:0007669"/>
    <property type="project" value="UniProtKB-SubCell"/>
</dbReference>
<feature type="domain" description="C2H2-type" evidence="13">
    <location>
        <begin position="431"/>
        <end position="458"/>
    </location>
</feature>
<evidence type="ECO:0000256" key="10">
    <source>
        <dbReference type="PROSITE-ProRule" id="PRU00042"/>
    </source>
</evidence>
<feature type="region of interest" description="Disordered" evidence="12">
    <location>
        <begin position="472"/>
        <end position="504"/>
    </location>
</feature>
<dbReference type="PROSITE" id="PS00028">
    <property type="entry name" value="ZINC_FINGER_C2H2_1"/>
    <property type="match status" value="5"/>
</dbReference>
<dbReference type="PROSITE" id="PS51915">
    <property type="entry name" value="ZAD"/>
    <property type="match status" value="1"/>
</dbReference>
<dbReference type="Pfam" id="PF00096">
    <property type="entry name" value="zf-C2H2"/>
    <property type="match status" value="2"/>
</dbReference>
<evidence type="ECO:0000256" key="4">
    <source>
        <dbReference type="ARBA" id="ARBA00022771"/>
    </source>
</evidence>
<comment type="subcellular location">
    <subcellularLocation>
        <location evidence="1">Nucleus</location>
    </subcellularLocation>
</comment>
<feature type="compositionally biased region" description="Basic and acidic residues" evidence="12">
    <location>
        <begin position="227"/>
        <end position="238"/>
    </location>
</feature>
<dbReference type="SUPFAM" id="SSF57667">
    <property type="entry name" value="beta-beta-alpha zinc fingers"/>
    <property type="match status" value="3"/>
</dbReference>
<evidence type="ECO:0000259" key="13">
    <source>
        <dbReference type="PROSITE" id="PS50157"/>
    </source>
</evidence>
<feature type="domain" description="C2H2-type" evidence="13">
    <location>
        <begin position="347"/>
        <end position="374"/>
    </location>
</feature>
<keyword evidence="4 10" id="KW-0863">Zinc-finger</keyword>
<evidence type="ECO:0000256" key="8">
    <source>
        <dbReference type="ARBA" id="ARBA00023163"/>
    </source>
</evidence>
<dbReference type="InterPro" id="IPR012934">
    <property type="entry name" value="Znf_AD"/>
</dbReference>
<dbReference type="InterPro" id="IPR013087">
    <property type="entry name" value="Znf_C2H2_type"/>
</dbReference>
<feature type="compositionally biased region" description="Acidic residues" evidence="12">
    <location>
        <begin position="485"/>
        <end position="504"/>
    </location>
</feature>
<evidence type="ECO:0000256" key="1">
    <source>
        <dbReference type="ARBA" id="ARBA00004123"/>
    </source>
</evidence>
<dbReference type="PROSITE" id="PS50157">
    <property type="entry name" value="ZINC_FINGER_C2H2_2"/>
    <property type="match status" value="5"/>
</dbReference>
<evidence type="ECO:0000313" key="16">
    <source>
        <dbReference type="Proteomes" id="UP000095300"/>
    </source>
</evidence>
<reference evidence="15" key="1">
    <citation type="submission" date="2020-05" db="UniProtKB">
        <authorList>
            <consortium name="EnsemblMetazoa"/>
        </authorList>
    </citation>
    <scope>IDENTIFICATION</scope>
    <source>
        <strain evidence="15">USDA</strain>
    </source>
</reference>
<evidence type="ECO:0000256" key="5">
    <source>
        <dbReference type="ARBA" id="ARBA00022833"/>
    </source>
</evidence>
<keyword evidence="9" id="KW-0539">Nucleus</keyword>
<feature type="domain" description="C2H2-type" evidence="13">
    <location>
        <begin position="403"/>
        <end position="430"/>
    </location>
</feature>
<evidence type="ECO:0000256" key="12">
    <source>
        <dbReference type="SAM" id="MobiDB-lite"/>
    </source>
</evidence>
<evidence type="ECO:0000256" key="7">
    <source>
        <dbReference type="ARBA" id="ARBA00023125"/>
    </source>
</evidence>
<dbReference type="InterPro" id="IPR050331">
    <property type="entry name" value="Zinc_finger"/>
</dbReference>
<accession>A0A1I8Q676</accession>
<dbReference type="OrthoDB" id="8922241at2759"/>
<keyword evidence="7" id="KW-0238">DNA-binding</keyword>
<evidence type="ECO:0000256" key="11">
    <source>
        <dbReference type="PROSITE-ProRule" id="PRU01263"/>
    </source>
</evidence>
<dbReference type="STRING" id="35570.A0A1I8Q676"/>
<evidence type="ECO:0000256" key="6">
    <source>
        <dbReference type="ARBA" id="ARBA00023015"/>
    </source>
</evidence>
<gene>
    <name evidence="15" type="primary">106081781</name>
</gene>